<evidence type="ECO:0000313" key="2">
    <source>
        <dbReference type="EMBL" id="PIW17038.1"/>
    </source>
</evidence>
<keyword evidence="1" id="KW-0472">Membrane</keyword>
<dbReference type="Proteomes" id="UP000231019">
    <property type="component" value="Unassembled WGS sequence"/>
</dbReference>
<keyword evidence="1" id="KW-0812">Transmembrane</keyword>
<sequence length="183" mass="20178">MSLRDLIQWLGQNPTWVGASLAILPLLTLFLPIFHRKGFGSLSPWKYIYSLLTYLVCIPGMFSAVLIGYSLFFVRENLLDANALVYFAPPVIMGITLALIGKQVSFNDLPGFDRLSGLMILIGGTFLILLFINKVFIGIFFGGSVVQLLAVGTAVFLLLKWATHAVFRGPGEPRKPRPSLFGN</sequence>
<proteinExistence type="predicted"/>
<keyword evidence="1" id="KW-1133">Transmembrane helix</keyword>
<protein>
    <submittedName>
        <fullName evidence="2">Uncharacterized protein</fullName>
    </submittedName>
</protein>
<reference evidence="2 3" key="1">
    <citation type="submission" date="2017-09" db="EMBL/GenBank/DDBJ databases">
        <title>Depth-based differentiation of microbial function through sediment-hosted aquifers and enrichment of novel symbionts in the deep terrestrial subsurface.</title>
        <authorList>
            <person name="Probst A.J."/>
            <person name="Ladd B."/>
            <person name="Jarett J.K."/>
            <person name="Geller-Mcgrath D.E."/>
            <person name="Sieber C.M."/>
            <person name="Emerson J.B."/>
            <person name="Anantharaman K."/>
            <person name="Thomas B.C."/>
            <person name="Malmstrom R."/>
            <person name="Stieglmeier M."/>
            <person name="Klingl A."/>
            <person name="Woyke T."/>
            <person name="Ryan C.M."/>
            <person name="Banfield J.F."/>
        </authorList>
    </citation>
    <scope>NUCLEOTIDE SEQUENCE [LARGE SCALE GENOMIC DNA]</scope>
    <source>
        <strain evidence="2">CG17_big_fil_post_rev_8_21_14_2_50_48_46</strain>
    </source>
</reference>
<feature type="transmembrane region" description="Helical" evidence="1">
    <location>
        <begin position="47"/>
        <end position="71"/>
    </location>
</feature>
<comment type="caution">
    <text evidence="2">The sequence shown here is derived from an EMBL/GenBank/DDBJ whole genome shotgun (WGS) entry which is preliminary data.</text>
</comment>
<feature type="transmembrane region" description="Helical" evidence="1">
    <location>
        <begin position="112"/>
        <end position="132"/>
    </location>
</feature>
<organism evidence="2 3">
    <name type="scientific">bacterium (Candidatus Blackallbacteria) CG17_big_fil_post_rev_8_21_14_2_50_48_46</name>
    <dbReference type="NCBI Taxonomy" id="2014261"/>
    <lineage>
        <taxon>Bacteria</taxon>
        <taxon>Candidatus Blackallbacteria</taxon>
    </lineage>
</organism>
<gene>
    <name evidence="2" type="ORF">COW36_10375</name>
</gene>
<dbReference type="AlphaFoldDB" id="A0A2M7G571"/>
<feature type="transmembrane region" description="Helical" evidence="1">
    <location>
        <begin position="83"/>
        <end position="100"/>
    </location>
</feature>
<evidence type="ECO:0000313" key="3">
    <source>
        <dbReference type="Proteomes" id="UP000231019"/>
    </source>
</evidence>
<accession>A0A2M7G571</accession>
<feature type="transmembrane region" description="Helical" evidence="1">
    <location>
        <begin position="138"/>
        <end position="159"/>
    </location>
</feature>
<feature type="transmembrane region" description="Helical" evidence="1">
    <location>
        <begin position="16"/>
        <end position="35"/>
    </location>
</feature>
<evidence type="ECO:0000256" key="1">
    <source>
        <dbReference type="SAM" id="Phobius"/>
    </source>
</evidence>
<dbReference type="EMBL" id="PFFQ01000031">
    <property type="protein sequence ID" value="PIW17038.1"/>
    <property type="molecule type" value="Genomic_DNA"/>
</dbReference>
<name>A0A2M7G571_9BACT</name>